<dbReference type="RefSeq" id="WP_405338362.1">
    <property type="nucleotide sequence ID" value="NZ_JBANFI010000003.1"/>
</dbReference>
<gene>
    <name evidence="4" type="ORF">V6U78_05800</name>
</gene>
<dbReference type="Proteomes" id="UP001621714">
    <property type="component" value="Unassembled WGS sequence"/>
</dbReference>
<accession>A0ABW8PW77</accession>
<dbReference type="SUPFAM" id="SSF52172">
    <property type="entry name" value="CheY-like"/>
    <property type="match status" value="2"/>
</dbReference>
<dbReference type="PROSITE" id="PS50110">
    <property type="entry name" value="RESPONSE_REGULATORY"/>
    <property type="match status" value="2"/>
</dbReference>
<dbReference type="PANTHER" id="PTHR44591">
    <property type="entry name" value="STRESS RESPONSE REGULATOR PROTEIN 1"/>
    <property type="match status" value="1"/>
</dbReference>
<dbReference type="InterPro" id="IPR001789">
    <property type="entry name" value="Sig_transdc_resp-reg_receiver"/>
</dbReference>
<evidence type="ECO:0000313" key="4">
    <source>
        <dbReference type="EMBL" id="MFK7160547.1"/>
    </source>
</evidence>
<feature type="domain" description="Response regulatory" evidence="3">
    <location>
        <begin position="13"/>
        <end position="130"/>
    </location>
</feature>
<comment type="caution">
    <text evidence="2">Lacks conserved residue(s) required for the propagation of feature annotation.</text>
</comment>
<sequence>MNNQAVLSLDELGVLLVEPSSTQRKILQAQLSAQGIEQLEVVGSAREALMKMRTYVPDLLITSLYLPDAQAHELFALMQRDPRLQGVAKMVVSSEQKRENLEAVRQAGVLALLPKPFNRQDLVRALSSTLDYLTHEEIDLELYDVTQLRVLVVDDSRMARNHLMRVLKQIGVEHFDEAADGQQGITLLEQNTYDLVVTDYNMPVMDGEALINHIRQSPNYSHVPVMMVTSEDESRLASVRQSGVSAICDKPFEVNQVKQLLVALLES</sequence>
<keyword evidence="5" id="KW-1185">Reference proteome</keyword>
<reference evidence="4 5" key="1">
    <citation type="submission" date="2024-02" db="EMBL/GenBank/DDBJ databases">
        <title>Marinospirillum sp. MEB 164 isolated from Lonar lake sediment.</title>
        <authorList>
            <person name="Joshi A."/>
            <person name="Thite S."/>
        </authorList>
    </citation>
    <scope>NUCLEOTIDE SEQUENCE [LARGE SCALE GENOMIC DNA]</scope>
    <source>
        <strain evidence="4 5">MEB164</strain>
    </source>
</reference>
<proteinExistence type="predicted"/>
<dbReference type="SMART" id="SM00448">
    <property type="entry name" value="REC"/>
    <property type="match status" value="2"/>
</dbReference>
<evidence type="ECO:0000313" key="5">
    <source>
        <dbReference type="Proteomes" id="UP001621714"/>
    </source>
</evidence>
<dbReference type="Gene3D" id="3.40.50.2300">
    <property type="match status" value="2"/>
</dbReference>
<evidence type="ECO:0000256" key="2">
    <source>
        <dbReference type="PROSITE-ProRule" id="PRU00169"/>
    </source>
</evidence>
<dbReference type="Pfam" id="PF00072">
    <property type="entry name" value="Response_reg"/>
    <property type="match status" value="2"/>
</dbReference>
<dbReference type="EMBL" id="JBANFI010000003">
    <property type="protein sequence ID" value="MFK7160547.1"/>
    <property type="molecule type" value="Genomic_DNA"/>
</dbReference>
<keyword evidence="1 2" id="KW-0597">Phosphoprotein</keyword>
<organism evidence="4 5">
    <name type="scientific">Marinospirillum alkalitolerans</name>
    <dbReference type="NCBI Taxonomy" id="3123374"/>
    <lineage>
        <taxon>Bacteria</taxon>
        <taxon>Pseudomonadati</taxon>
        <taxon>Pseudomonadota</taxon>
        <taxon>Gammaproteobacteria</taxon>
        <taxon>Oceanospirillales</taxon>
        <taxon>Oceanospirillaceae</taxon>
        <taxon>Marinospirillum</taxon>
    </lineage>
</organism>
<comment type="caution">
    <text evidence="4">The sequence shown here is derived from an EMBL/GenBank/DDBJ whole genome shotgun (WGS) entry which is preliminary data.</text>
</comment>
<dbReference type="InterPro" id="IPR011006">
    <property type="entry name" value="CheY-like_superfamily"/>
</dbReference>
<feature type="domain" description="Response regulatory" evidence="3">
    <location>
        <begin position="149"/>
        <end position="265"/>
    </location>
</feature>
<name>A0ABW8PW77_9GAMM</name>
<dbReference type="PANTHER" id="PTHR44591:SF3">
    <property type="entry name" value="RESPONSE REGULATORY DOMAIN-CONTAINING PROTEIN"/>
    <property type="match status" value="1"/>
</dbReference>
<evidence type="ECO:0000259" key="3">
    <source>
        <dbReference type="PROSITE" id="PS50110"/>
    </source>
</evidence>
<dbReference type="InterPro" id="IPR050595">
    <property type="entry name" value="Bact_response_regulator"/>
</dbReference>
<protein>
    <submittedName>
        <fullName evidence="4">Response regulator</fullName>
    </submittedName>
</protein>
<feature type="modified residue" description="4-aspartylphosphate" evidence="2">
    <location>
        <position position="199"/>
    </location>
</feature>
<evidence type="ECO:0000256" key="1">
    <source>
        <dbReference type="ARBA" id="ARBA00022553"/>
    </source>
</evidence>